<dbReference type="OrthoDB" id="2117459at2759"/>
<accession>A0A3N2Q3G4</accession>
<dbReference type="RefSeq" id="XP_028469088.1">
    <property type="nucleotide sequence ID" value="XM_028614869.1"/>
</dbReference>
<dbReference type="GeneID" id="39583346"/>
<dbReference type="PANTHER" id="PTHR47185">
    <property type="entry name" value="PX DOMAIN-CONTAINING PROTEIN YPR097W"/>
    <property type="match status" value="1"/>
</dbReference>
<dbReference type="InterPro" id="IPR047168">
    <property type="entry name" value="LEC1-like"/>
</dbReference>
<dbReference type="GO" id="GO:0035091">
    <property type="term" value="F:phosphatidylinositol binding"/>
    <property type="evidence" value="ECO:0007669"/>
    <property type="project" value="TreeGrafter"/>
</dbReference>
<evidence type="ECO:0000313" key="5">
    <source>
        <dbReference type="Proteomes" id="UP000272025"/>
    </source>
</evidence>
<name>A0A3N2Q3G4_SODAK</name>
<feature type="region of interest" description="Disordered" evidence="1">
    <location>
        <begin position="472"/>
        <end position="508"/>
    </location>
</feature>
<feature type="domain" description="PX" evidence="2">
    <location>
        <begin position="207"/>
        <end position="390"/>
    </location>
</feature>
<dbReference type="EMBL" id="ML119052">
    <property type="protein sequence ID" value="ROT41282.1"/>
    <property type="molecule type" value="Genomic_DNA"/>
</dbReference>
<gene>
    <name evidence="4" type="ORF">SODALDRAFT_376981</name>
</gene>
<reference evidence="4 5" key="1">
    <citation type="journal article" date="2018" name="Mol. Ecol.">
        <title>The obligate alkalophilic soda-lake fungus Sodiomyces alkalinus has shifted to a protein diet.</title>
        <authorList>
            <person name="Grum-Grzhimaylo A.A."/>
            <person name="Falkoski D.L."/>
            <person name="van den Heuvel J."/>
            <person name="Valero-Jimenez C.A."/>
            <person name="Min B."/>
            <person name="Choi I.G."/>
            <person name="Lipzen A."/>
            <person name="Daum C.G."/>
            <person name="Aanen D.K."/>
            <person name="Tsang A."/>
            <person name="Henrissat B."/>
            <person name="Bilanenko E.N."/>
            <person name="de Vries R.P."/>
            <person name="van Kan J.A.L."/>
            <person name="Grigoriev I.V."/>
            <person name="Debets A.J.M."/>
        </authorList>
    </citation>
    <scope>NUCLEOTIDE SEQUENCE [LARGE SCALE GENOMIC DNA]</scope>
    <source>
        <strain evidence="4 5">F11</strain>
    </source>
</reference>
<keyword evidence="5" id="KW-1185">Reference proteome</keyword>
<dbReference type="InterPro" id="IPR024554">
    <property type="entry name" value="LEC1-like_C"/>
</dbReference>
<evidence type="ECO:0000256" key="1">
    <source>
        <dbReference type="SAM" id="MobiDB-lite"/>
    </source>
</evidence>
<dbReference type="InterPro" id="IPR024555">
    <property type="entry name" value="PX-associated"/>
</dbReference>
<organism evidence="4 5">
    <name type="scientific">Sodiomyces alkalinus (strain CBS 110278 / VKM F-3762 / F11)</name>
    <name type="common">Alkaliphilic filamentous fungus</name>
    <dbReference type="NCBI Taxonomy" id="1314773"/>
    <lineage>
        <taxon>Eukaryota</taxon>
        <taxon>Fungi</taxon>
        <taxon>Dikarya</taxon>
        <taxon>Ascomycota</taxon>
        <taxon>Pezizomycotina</taxon>
        <taxon>Sordariomycetes</taxon>
        <taxon>Hypocreomycetidae</taxon>
        <taxon>Glomerellales</taxon>
        <taxon>Plectosphaerellaceae</taxon>
        <taxon>Sodiomyces</taxon>
    </lineage>
</organism>
<dbReference type="Pfam" id="PF12825">
    <property type="entry name" value="DUF3818"/>
    <property type="match status" value="1"/>
</dbReference>
<evidence type="ECO:0000259" key="3">
    <source>
        <dbReference type="Pfam" id="PF12828"/>
    </source>
</evidence>
<evidence type="ECO:0000313" key="4">
    <source>
        <dbReference type="EMBL" id="ROT41282.1"/>
    </source>
</evidence>
<evidence type="ECO:0008006" key="6">
    <source>
        <dbReference type="Google" id="ProtNLM"/>
    </source>
</evidence>
<feature type="domain" description="PX-associated" evidence="3">
    <location>
        <begin position="28"/>
        <end position="156"/>
    </location>
</feature>
<feature type="region of interest" description="Disordered" evidence="1">
    <location>
        <begin position="1"/>
        <end position="25"/>
    </location>
</feature>
<sequence>MSAVPDTKAPDKTANLNPTRSLNDKDAVLTREQSAALFHILTHHETYAEIEALKHPGTISLYGHPFVSSSADVTKSTPASGSGPSPSPVLQILVHRFLLTLPGARDIPDEFWSVRVQGLLTRFAEADLSESYDKGAPGTRKTLATALSTMVEAIVRGCLGGCPAAWGEGTVEGGRGGEAAYDHGKAEDLERAFHDVLHATVYGTLLDDLSGWLGETADLDSHSPMVGALVEYAILHIATLFHYVFVLSPEGQYLLNLIENVHSMLPYAVIRQTLRMSNAATMMTGMLKLFLSKLSVSSVTNYLGLTKNAEDGMNLLQRIISVILGWDSAESRKTVEQIEKDEKGPSKACLTAIREHVQKPAADRTALRERSRKESKSIVATILETTDPSLVSGLSETHHAQCQEYHANLLSIRDREAITRVLCQQQPDLFTQALRDFVSGFEPYIRKIHDKVDLREHVQDYQDFVDQFIATSKPKKPEEEKAKKTNGVTKDAATAPPPETTKAETRPPSVEDYVALLRKNKHMLYKWLHNGAKQAPEVRDTFRDWAREALVHFRKPGVPVTTKGSSAHTEGTMQERLEEAFAGLAPGQKDALRPVLDEQARYLDAVAAMSRARMQQILDGKTETMAGPGAFLVMWQELLDRTVITPGAAKGPARRGRDVRNESAGNEVREGAVGGMPVAPDVSSVVEALGPIFCALAMKVGEGDDEGSDVSID</sequence>
<evidence type="ECO:0000259" key="2">
    <source>
        <dbReference type="Pfam" id="PF12825"/>
    </source>
</evidence>
<dbReference type="STRING" id="1314773.A0A3N2Q3G4"/>
<dbReference type="PANTHER" id="PTHR47185:SF2">
    <property type="entry name" value="FUNGAL PROTEIN"/>
    <property type="match status" value="1"/>
</dbReference>
<proteinExistence type="predicted"/>
<dbReference type="AlphaFoldDB" id="A0A3N2Q3G4"/>
<protein>
    <recommendedName>
        <fullName evidence="6">PX domain-containing protein</fullName>
    </recommendedName>
</protein>
<feature type="region of interest" description="Disordered" evidence="1">
    <location>
        <begin position="648"/>
        <end position="672"/>
    </location>
</feature>
<dbReference type="Pfam" id="PF12828">
    <property type="entry name" value="PXB"/>
    <property type="match status" value="1"/>
</dbReference>
<dbReference type="Proteomes" id="UP000272025">
    <property type="component" value="Unassembled WGS sequence"/>
</dbReference>